<feature type="transmembrane region" description="Helical" evidence="1">
    <location>
        <begin position="78"/>
        <end position="99"/>
    </location>
</feature>
<keyword evidence="1" id="KW-1133">Transmembrane helix</keyword>
<name>A0ABZ0QEU0_9VIBR</name>
<feature type="transmembrane region" description="Helical" evidence="1">
    <location>
        <begin position="12"/>
        <end position="28"/>
    </location>
</feature>
<protein>
    <submittedName>
        <fullName evidence="2">Uncharacterized protein</fullName>
    </submittedName>
</protein>
<feature type="transmembrane region" description="Helical" evidence="1">
    <location>
        <begin position="40"/>
        <end position="66"/>
    </location>
</feature>
<dbReference type="Proteomes" id="UP001304071">
    <property type="component" value="Chromosome 1"/>
</dbReference>
<reference evidence="2 3" key="1">
    <citation type="submission" date="2023-11" db="EMBL/GenBank/DDBJ databases">
        <title>Plant-associative lifestyle of Vibrio porteresiae and its evolutionary dynamics.</title>
        <authorList>
            <person name="Rameshkumar N."/>
            <person name="Kirti K."/>
        </authorList>
    </citation>
    <scope>NUCLEOTIDE SEQUENCE [LARGE SCALE GENOMIC DNA]</scope>
    <source>
        <strain evidence="2 3">MSSRF30</strain>
    </source>
</reference>
<proteinExistence type="predicted"/>
<feature type="transmembrane region" description="Helical" evidence="1">
    <location>
        <begin position="111"/>
        <end position="128"/>
    </location>
</feature>
<accession>A0ABZ0QEU0</accession>
<keyword evidence="3" id="KW-1185">Reference proteome</keyword>
<keyword evidence="1" id="KW-0812">Transmembrane</keyword>
<dbReference type="RefSeq" id="WP_261894147.1">
    <property type="nucleotide sequence ID" value="NZ_AP024895.1"/>
</dbReference>
<evidence type="ECO:0000313" key="2">
    <source>
        <dbReference type="EMBL" id="WPC74105.1"/>
    </source>
</evidence>
<evidence type="ECO:0000256" key="1">
    <source>
        <dbReference type="SAM" id="Phobius"/>
    </source>
</evidence>
<sequence>MGISDLEKLKKLSWYITVPLLVFAWVMQDKAYLDPTFFTFFGGLNVIGTYFTKIVVALFVVFIVWIELVSRMGNADKVFTLLFATFILTIAGVGVGLNLLNPTGTQPPFNIYWFIALGSIAFNLYEMLEANIKAEEKLRNAPETSVQ</sequence>
<keyword evidence="1" id="KW-0472">Membrane</keyword>
<dbReference type="EMBL" id="CP138203">
    <property type="protein sequence ID" value="WPC74105.1"/>
    <property type="molecule type" value="Genomic_DNA"/>
</dbReference>
<evidence type="ECO:0000313" key="3">
    <source>
        <dbReference type="Proteomes" id="UP001304071"/>
    </source>
</evidence>
<gene>
    <name evidence="2" type="ORF">R8Z52_02135</name>
</gene>
<organism evidence="2 3">
    <name type="scientific">Vibrio porteresiae DSM 19223</name>
    <dbReference type="NCBI Taxonomy" id="1123496"/>
    <lineage>
        <taxon>Bacteria</taxon>
        <taxon>Pseudomonadati</taxon>
        <taxon>Pseudomonadota</taxon>
        <taxon>Gammaproteobacteria</taxon>
        <taxon>Vibrionales</taxon>
        <taxon>Vibrionaceae</taxon>
        <taxon>Vibrio</taxon>
    </lineage>
</organism>